<evidence type="ECO:0000313" key="2">
    <source>
        <dbReference type="Proteomes" id="UP000001593"/>
    </source>
</evidence>
<sequence>LVIFDKDGTLINCNSVWIPWFKAHVDEIERSTGMDLADKLYEAVGYCPVLVKCGLDSMEAHVLVENCCNDFDTGNEEMLEPLGDLNNIFSTLKSNNVKIAVCTADSRSGTMSALDRLGLTSMIDMVVCGDDEISKPKPAPDNALNICRNLNVCPTKTVVIGDTTADTGMGRSAGLGLTVGVLSGAGSRKSLEKDSDVVVDSVNELLGIIFRP</sequence>
<dbReference type="Pfam" id="PF13419">
    <property type="entry name" value="HAD_2"/>
    <property type="match status" value="1"/>
</dbReference>
<reference evidence="1 2" key="1">
    <citation type="journal article" date="2007" name="Science">
        <title>Sea anemone genome reveals ancestral eumetazoan gene repertoire and genomic organization.</title>
        <authorList>
            <person name="Putnam N.H."/>
            <person name="Srivastava M."/>
            <person name="Hellsten U."/>
            <person name="Dirks B."/>
            <person name="Chapman J."/>
            <person name="Salamov A."/>
            <person name="Terry A."/>
            <person name="Shapiro H."/>
            <person name="Lindquist E."/>
            <person name="Kapitonov V.V."/>
            <person name="Jurka J."/>
            <person name="Genikhovich G."/>
            <person name="Grigoriev I.V."/>
            <person name="Lucas S.M."/>
            <person name="Steele R.E."/>
            <person name="Finnerty J.R."/>
            <person name="Technau U."/>
            <person name="Martindale M.Q."/>
            <person name="Rokhsar D.S."/>
        </authorList>
    </citation>
    <scope>NUCLEOTIDE SEQUENCE [LARGE SCALE GENOMIC DNA]</scope>
    <source>
        <strain evidence="2">CH2 X CH6</strain>
    </source>
</reference>
<dbReference type="InParanoid" id="A7RLQ6"/>
<evidence type="ECO:0000313" key="1">
    <source>
        <dbReference type="EMBL" id="EDO47734.1"/>
    </source>
</evidence>
<gene>
    <name evidence="1" type="ORF">NEMVEDRAFT_v1g86142</name>
</gene>
<dbReference type="GO" id="GO:0006281">
    <property type="term" value="P:DNA repair"/>
    <property type="evidence" value="ECO:0000318"/>
    <property type="project" value="GO_Central"/>
</dbReference>
<dbReference type="SUPFAM" id="SSF56784">
    <property type="entry name" value="HAD-like"/>
    <property type="match status" value="1"/>
</dbReference>
<name>A7RLQ6_NEMVE</name>
<dbReference type="AlphaFoldDB" id="A7RLQ6"/>
<feature type="non-terminal residue" evidence="1">
    <location>
        <position position="212"/>
    </location>
</feature>
<protein>
    <recommendedName>
        <fullName evidence="3">HAD family hydrolase</fullName>
    </recommendedName>
</protein>
<dbReference type="STRING" id="45351.A7RLQ6"/>
<dbReference type="SFLD" id="SFLDG01129">
    <property type="entry name" value="C1.5:_HAD__Beta-PGM__Phosphata"/>
    <property type="match status" value="1"/>
</dbReference>
<dbReference type="eggNOG" id="ENOG502S0DN">
    <property type="taxonomic scope" value="Eukaryota"/>
</dbReference>
<dbReference type="InterPro" id="IPR023214">
    <property type="entry name" value="HAD_sf"/>
</dbReference>
<evidence type="ECO:0008006" key="3">
    <source>
        <dbReference type="Google" id="ProtNLM"/>
    </source>
</evidence>
<dbReference type="InterPro" id="IPR050155">
    <property type="entry name" value="HAD-like_hydrolase_sf"/>
</dbReference>
<dbReference type="InterPro" id="IPR036412">
    <property type="entry name" value="HAD-like_sf"/>
</dbReference>
<proteinExistence type="predicted"/>
<dbReference type="InterPro" id="IPR041492">
    <property type="entry name" value="HAD_2"/>
</dbReference>
<dbReference type="Gene3D" id="1.10.150.240">
    <property type="entry name" value="Putative phosphatase, domain 2"/>
    <property type="match status" value="1"/>
</dbReference>
<dbReference type="EMBL" id="DS469518">
    <property type="protein sequence ID" value="EDO47734.1"/>
    <property type="molecule type" value="Genomic_DNA"/>
</dbReference>
<dbReference type="SFLD" id="SFLDS00003">
    <property type="entry name" value="Haloacid_Dehalogenase"/>
    <property type="match status" value="1"/>
</dbReference>
<organism evidence="1 2">
    <name type="scientific">Nematostella vectensis</name>
    <name type="common">Starlet sea anemone</name>
    <dbReference type="NCBI Taxonomy" id="45351"/>
    <lineage>
        <taxon>Eukaryota</taxon>
        <taxon>Metazoa</taxon>
        <taxon>Cnidaria</taxon>
        <taxon>Anthozoa</taxon>
        <taxon>Hexacorallia</taxon>
        <taxon>Actiniaria</taxon>
        <taxon>Edwardsiidae</taxon>
        <taxon>Nematostella</taxon>
    </lineage>
</organism>
<keyword evidence="2" id="KW-1185">Reference proteome</keyword>
<dbReference type="PANTHER" id="PTHR43434:SF22">
    <property type="entry name" value="PHOSPHOGLYCOLATE PHOSPHATASE"/>
    <property type="match status" value="1"/>
</dbReference>
<dbReference type="PANTHER" id="PTHR43434">
    <property type="entry name" value="PHOSPHOGLYCOLATE PHOSPHATASE"/>
    <property type="match status" value="1"/>
</dbReference>
<dbReference type="OMA" id="GDNNHDL"/>
<dbReference type="HOGENOM" id="CLU_045011_16_0_1"/>
<dbReference type="Gene3D" id="3.40.50.1000">
    <property type="entry name" value="HAD superfamily/HAD-like"/>
    <property type="match status" value="1"/>
</dbReference>
<dbReference type="GO" id="GO:0008967">
    <property type="term" value="F:phosphoglycolate phosphatase activity"/>
    <property type="evidence" value="ECO:0000318"/>
    <property type="project" value="GO_Central"/>
</dbReference>
<dbReference type="PhylomeDB" id="A7RLQ6"/>
<accession>A7RLQ6</accession>
<dbReference type="InterPro" id="IPR023198">
    <property type="entry name" value="PGP-like_dom2"/>
</dbReference>
<dbReference type="Proteomes" id="UP000001593">
    <property type="component" value="Unassembled WGS sequence"/>
</dbReference>